<evidence type="ECO:0000313" key="3">
    <source>
        <dbReference type="Proteomes" id="UP000291525"/>
    </source>
</evidence>
<dbReference type="EMBL" id="SHGT01000011">
    <property type="protein sequence ID" value="TAA14201.1"/>
    <property type="molecule type" value="Genomic_DNA"/>
</dbReference>
<dbReference type="OrthoDB" id="9811097at2"/>
<dbReference type="InterPro" id="IPR025378">
    <property type="entry name" value="DUF4368"/>
</dbReference>
<organism evidence="2 3">
    <name type="scientific">Streptococcus parasuis</name>
    <dbReference type="NCBI Taxonomy" id="1501662"/>
    <lineage>
        <taxon>Bacteria</taxon>
        <taxon>Bacillati</taxon>
        <taxon>Bacillota</taxon>
        <taxon>Bacilli</taxon>
        <taxon>Lactobacillales</taxon>
        <taxon>Streptococcaceae</taxon>
        <taxon>Streptococcus</taxon>
    </lineage>
</organism>
<name>A0A4Q8L2F1_9STRE</name>
<comment type="caution">
    <text evidence="2">The sequence shown here is derived from an EMBL/GenBank/DDBJ whole genome shotgun (WGS) entry which is preliminary data.</text>
</comment>
<evidence type="ECO:0000259" key="1">
    <source>
        <dbReference type="Pfam" id="PF14287"/>
    </source>
</evidence>
<accession>A0A4Q8L2F1</accession>
<dbReference type="Proteomes" id="UP000291525">
    <property type="component" value="Unassembled WGS sequence"/>
</dbReference>
<proteinExistence type="predicted"/>
<dbReference type="Pfam" id="PF14287">
    <property type="entry name" value="DUF4368"/>
    <property type="match status" value="1"/>
</dbReference>
<dbReference type="RefSeq" id="WP_130554680.1">
    <property type="nucleotide sequence ID" value="NZ_SHGT01000011.1"/>
</dbReference>
<sequence length="65" mass="7855">MQENQSMDISRFMQRIHEYTKITELSVEIVNELIDRIIIHKPEGNKRNRILKIEIHYNFTGNLDK</sequence>
<feature type="domain" description="DUF4368" evidence="1">
    <location>
        <begin position="3"/>
        <end position="63"/>
    </location>
</feature>
<evidence type="ECO:0000313" key="2">
    <source>
        <dbReference type="EMBL" id="TAA14201.1"/>
    </source>
</evidence>
<gene>
    <name evidence="2" type="ORF">EXW74_03165</name>
</gene>
<dbReference type="AlphaFoldDB" id="A0A4Q8L2F1"/>
<protein>
    <submittedName>
        <fullName evidence="2">DUF4368 domain-containing protein</fullName>
    </submittedName>
</protein>
<reference evidence="2 3" key="1">
    <citation type="submission" date="2019-02" db="EMBL/GenBank/DDBJ databases">
        <title>First genome of the species Streptococcus parasuis.</title>
        <authorList>
            <person name="Stevens M.J.A."/>
            <person name="Stephan R."/>
        </authorList>
    </citation>
    <scope>NUCLEOTIDE SEQUENCE [LARGE SCALE GENOMIC DNA]</scope>
    <source>
        <strain evidence="2 3">4253</strain>
    </source>
</reference>